<dbReference type="Pfam" id="PF03493">
    <property type="entry name" value="BK_channel_a"/>
    <property type="match status" value="1"/>
</dbReference>
<feature type="transmembrane region" description="Helical" evidence="12">
    <location>
        <begin position="203"/>
        <end position="222"/>
    </location>
</feature>
<evidence type="ECO:0000256" key="12">
    <source>
        <dbReference type="SAM" id="Phobius"/>
    </source>
</evidence>
<comment type="subcellular location">
    <subcellularLocation>
        <location evidence="1">Membrane</location>
        <topology evidence="1">Multi-pass membrane protein</topology>
    </subcellularLocation>
</comment>
<evidence type="ECO:0000313" key="17">
    <source>
        <dbReference type="Proteomes" id="UP000246121"/>
    </source>
</evidence>
<accession>A0A2V2UTQ3</accession>
<dbReference type="VEuPathDB" id="TriTrypDB:TcG_03471"/>
<feature type="transmembrane region" description="Helical" evidence="12">
    <location>
        <begin position="76"/>
        <end position="95"/>
    </location>
</feature>
<dbReference type="InterPro" id="IPR003929">
    <property type="entry name" value="K_chnl_BK_asu"/>
</dbReference>
<evidence type="ECO:0000256" key="7">
    <source>
        <dbReference type="ARBA" id="ARBA00022989"/>
    </source>
</evidence>
<keyword evidence="9 12" id="KW-0472">Membrane</keyword>
<dbReference type="GO" id="GO:0016020">
    <property type="term" value="C:membrane"/>
    <property type="evidence" value="ECO:0007669"/>
    <property type="project" value="UniProtKB-SubCell"/>
</dbReference>
<dbReference type="Pfam" id="PF07885">
    <property type="entry name" value="Ion_trans_2"/>
    <property type="match status" value="1"/>
</dbReference>
<dbReference type="VEuPathDB" id="TriTrypDB:C4B63_85g87"/>
<dbReference type="VEuPathDB" id="TriTrypDB:TcCLB.510155.210"/>
<name>A0A2V2UTQ3_TRYCR</name>
<keyword evidence="3" id="KW-0633">Potassium transport</keyword>
<evidence type="ECO:0000259" key="14">
    <source>
        <dbReference type="Pfam" id="PF07885"/>
    </source>
</evidence>
<dbReference type="Gene3D" id="1.10.287.70">
    <property type="match status" value="1"/>
</dbReference>
<keyword evidence="6" id="KW-0630">Potassium</keyword>
<dbReference type="VEuPathDB" id="TriTrypDB:BCY84_11961"/>
<evidence type="ECO:0000256" key="8">
    <source>
        <dbReference type="ARBA" id="ARBA00023065"/>
    </source>
</evidence>
<dbReference type="VEuPathDB" id="TriTrypDB:TcCLB.511585.220"/>
<dbReference type="GO" id="GO:0005267">
    <property type="term" value="F:potassium channel activity"/>
    <property type="evidence" value="ECO:0007669"/>
    <property type="project" value="UniProtKB-KW"/>
</dbReference>
<dbReference type="PANTHER" id="PTHR10027">
    <property type="entry name" value="CALCIUM-ACTIVATED POTASSIUM CHANNEL ALPHA CHAIN"/>
    <property type="match status" value="1"/>
</dbReference>
<dbReference type="VEuPathDB" id="TriTrypDB:ECC02_006673"/>
<proteinExistence type="predicted"/>
<dbReference type="VEuPathDB" id="TriTrypDB:TcCL_NonESM02081"/>
<feature type="transmembrane region" description="Helical" evidence="12">
    <location>
        <begin position="270"/>
        <end position="287"/>
    </location>
</feature>
<evidence type="ECO:0000256" key="6">
    <source>
        <dbReference type="ARBA" id="ARBA00022958"/>
    </source>
</evidence>
<keyword evidence="4 12" id="KW-0812">Transmembrane</keyword>
<keyword evidence="5" id="KW-0631">Potassium channel</keyword>
<evidence type="ECO:0000259" key="15">
    <source>
        <dbReference type="Pfam" id="PF22614"/>
    </source>
</evidence>
<dbReference type="PANTHER" id="PTHR10027:SF37">
    <property type="entry name" value="CHANNEL (CAKC), PUTATIVE-RELATED"/>
    <property type="match status" value="1"/>
</dbReference>
<organism evidence="16 17">
    <name type="scientific">Trypanosoma cruzi</name>
    <dbReference type="NCBI Taxonomy" id="5693"/>
    <lineage>
        <taxon>Eukaryota</taxon>
        <taxon>Discoba</taxon>
        <taxon>Euglenozoa</taxon>
        <taxon>Kinetoplastea</taxon>
        <taxon>Metakinetoplastina</taxon>
        <taxon>Trypanosomatida</taxon>
        <taxon>Trypanosomatidae</taxon>
        <taxon>Trypanosoma</taxon>
        <taxon>Schizotrypanum</taxon>
    </lineage>
</organism>
<feature type="transmembrane region" description="Helical" evidence="12">
    <location>
        <begin position="229"/>
        <end position="250"/>
    </location>
</feature>
<evidence type="ECO:0000256" key="4">
    <source>
        <dbReference type="ARBA" id="ARBA00022692"/>
    </source>
</evidence>
<keyword evidence="10 16" id="KW-0407">Ion channel</keyword>
<evidence type="ECO:0000313" key="16">
    <source>
        <dbReference type="EMBL" id="PWU87727.1"/>
    </source>
</evidence>
<reference evidence="16 17" key="1">
    <citation type="journal article" date="2018" name="Microb. Genom.">
        <title>Expanding an expanded genome: long-read sequencing of Trypanosoma cruzi.</title>
        <authorList>
            <person name="Berna L."/>
            <person name="Rodriguez M."/>
            <person name="Chiribao M.L."/>
            <person name="Parodi-Talice A."/>
            <person name="Pita S."/>
            <person name="Rijo G."/>
            <person name="Alvarez-Valin F."/>
            <person name="Robello C."/>
        </authorList>
    </citation>
    <scope>NUCLEOTIDE SEQUENCE [LARGE SCALE GENOMIC DNA]</scope>
    <source>
        <strain evidence="16 17">Dm28c</strain>
    </source>
</reference>
<dbReference type="InterPro" id="IPR013099">
    <property type="entry name" value="K_chnl_dom"/>
</dbReference>
<dbReference type="VEuPathDB" id="TriTrypDB:TCSYLVIO_003409"/>
<keyword evidence="8" id="KW-0406">Ion transport</keyword>
<dbReference type="InterPro" id="IPR047871">
    <property type="entry name" value="K_chnl_Slo-like"/>
</dbReference>
<evidence type="ECO:0000256" key="5">
    <source>
        <dbReference type="ARBA" id="ARBA00022826"/>
    </source>
</evidence>
<gene>
    <name evidence="16" type="ORF">C4B63_85g87</name>
</gene>
<keyword evidence="7 12" id="KW-1133">Transmembrane helix</keyword>
<comment type="caution">
    <text evidence="16">The sequence shown here is derived from an EMBL/GenBank/DDBJ whole genome shotgun (WGS) entry which is preliminary data.</text>
</comment>
<feature type="transmembrane region" description="Helical" evidence="12">
    <location>
        <begin position="107"/>
        <end position="127"/>
    </location>
</feature>
<dbReference type="Proteomes" id="UP000246121">
    <property type="component" value="Unassembled WGS sequence"/>
</dbReference>
<dbReference type="VEuPathDB" id="TriTrypDB:TcBrA4_0095080"/>
<dbReference type="InterPro" id="IPR003148">
    <property type="entry name" value="RCK_N"/>
</dbReference>
<dbReference type="SUPFAM" id="SSF81324">
    <property type="entry name" value="Voltage-gated potassium channels"/>
    <property type="match status" value="1"/>
</dbReference>
<feature type="domain" description="RCK N-terminal" evidence="15">
    <location>
        <begin position="269"/>
        <end position="381"/>
    </location>
</feature>
<dbReference type="VEuPathDB" id="TriTrypDB:TcYC6_0084110"/>
<evidence type="ECO:0000256" key="3">
    <source>
        <dbReference type="ARBA" id="ARBA00022538"/>
    </source>
</evidence>
<evidence type="ECO:0000259" key="13">
    <source>
        <dbReference type="Pfam" id="PF03493"/>
    </source>
</evidence>
<dbReference type="VEuPathDB" id="TriTrypDB:TCDM_06246"/>
<evidence type="ECO:0000256" key="10">
    <source>
        <dbReference type="ARBA" id="ARBA00023303"/>
    </source>
</evidence>
<dbReference type="VEuPathDB" id="TriTrypDB:C3747_196g35"/>
<comment type="catalytic activity">
    <reaction evidence="11">
        <text>K(+)(in) = K(+)(out)</text>
        <dbReference type="Rhea" id="RHEA:29463"/>
        <dbReference type="ChEBI" id="CHEBI:29103"/>
    </reaction>
</comment>
<protein>
    <submittedName>
        <fullName evidence="16">Putative calcium/potassium channel (CAKC)</fullName>
    </submittedName>
</protein>
<dbReference type="Pfam" id="PF22614">
    <property type="entry name" value="Slo-like_RCK"/>
    <property type="match status" value="1"/>
</dbReference>
<keyword evidence="2" id="KW-0813">Transport</keyword>
<dbReference type="AlphaFoldDB" id="A0A2V2UTQ3"/>
<feature type="domain" description="Potassium channel" evidence="14">
    <location>
        <begin position="194"/>
        <end position="250"/>
    </location>
</feature>
<dbReference type="VEuPathDB" id="TriTrypDB:Tc_MARK_6620"/>
<feature type="transmembrane region" description="Helical" evidence="12">
    <location>
        <begin position="170"/>
        <end position="191"/>
    </location>
</feature>
<evidence type="ECO:0000256" key="9">
    <source>
        <dbReference type="ARBA" id="ARBA00023136"/>
    </source>
</evidence>
<evidence type="ECO:0000256" key="1">
    <source>
        <dbReference type="ARBA" id="ARBA00004141"/>
    </source>
</evidence>
<evidence type="ECO:0000256" key="11">
    <source>
        <dbReference type="ARBA" id="ARBA00034430"/>
    </source>
</evidence>
<evidence type="ECO:0000256" key="2">
    <source>
        <dbReference type="ARBA" id="ARBA00022448"/>
    </source>
</evidence>
<dbReference type="EMBL" id="PRFA01000085">
    <property type="protein sequence ID" value="PWU87727.1"/>
    <property type="molecule type" value="Genomic_DNA"/>
</dbReference>
<sequence>MFEPRSQMAYRQDTFRNIRSLRKLFEVMDQKYSSISITFLIIHLIMELASVVFYVWTAVVSEATSVSEFHWNGTMFNIEFGLNIVFFLEWVALFFGEDDKIGYCLSWLSIVNAMTSIPMIVIGIGGLTEPSWRSYWVPMYLRVWWLRDCVVVLLDYPQVERWMKDVTREVCRFVATLFAGLCTCAGTLQIVESTTGSYMNPFNAFYCMVVTFSTIGYGDIVPGSTPSRLLMTVFIIFAVSHFMPLFQRLVSISRQRLHYNVYNSRGGRKAHVILAGIFTKLGVKIILQDFYGGWRRYVDLRIMLLSPVEHPLEVKLLVNLPWFKDRVLLMIGDPQKEADLKRADARHADAIFLFGDTFPATFHTDYTLIQQSLSINNHDSELAQYLYLRSERNTKHVASYAAGVVEGERLLHHLLGLGVVVPGAIPLIVNLLRTYDPFTLDMKRTLHWVEQYELSLQHNIFCIDVPDAYRGRDFHRLARLFFDHDVTLIGVITTGGMVQLNPSRVAALVGKIIFIAKSPEEVKNAMTEVEETRFSTIDPEADDQPCYPTLVLSNERNGSTSWAGEFSGHFGSIQQINDAYDFENHFVVIDLSIANDRAAETEGAHEGTLTSAAVNIFHIMQSIRQSYPQNDIVLLTKDTSFSVYFDRYWHGVKGAIPIKYVDGCGLNTNDLRRCNLKQSAGIVIFVFGDTSGKSTSGVSMLVNLSIASILPSSHNIPVVVELDSLQHLSLFPPYAEHSRLRQKAEVDFAFEPNYIIGNAISRHMLFPLVHATYFMPEFIDIIDMIVSGVDEETPSLGRLSLSLSHEVIETYKDVVDYCLSLRYLPIALHICISDTRNLSLNGKRFVMTNPPKDLPVDREKDGVFYLLPT</sequence>
<feature type="domain" description="Calcium-activated potassium channel BK alpha subunit" evidence="13">
    <location>
        <begin position="404"/>
        <end position="491"/>
    </location>
</feature>
<feature type="transmembrane region" description="Helical" evidence="12">
    <location>
        <begin position="32"/>
        <end position="56"/>
    </location>
</feature>